<dbReference type="InterPro" id="IPR048254">
    <property type="entry name" value="CDP_ALCOHOL_P_TRANSF_CS"/>
</dbReference>
<accession>A0A9W6Z0D1</accession>
<dbReference type="EMBL" id="BSXU01002568">
    <property type="protein sequence ID" value="GMG38493.1"/>
    <property type="molecule type" value="Genomic_DNA"/>
</dbReference>
<dbReference type="Proteomes" id="UP001165063">
    <property type="component" value="Unassembled WGS sequence"/>
</dbReference>
<evidence type="ECO:0000256" key="4">
    <source>
        <dbReference type="ARBA" id="ARBA00022692"/>
    </source>
</evidence>
<evidence type="ECO:0000256" key="2">
    <source>
        <dbReference type="ARBA" id="ARBA00022516"/>
    </source>
</evidence>
<dbReference type="GO" id="GO:0043337">
    <property type="term" value="F:cardiolipin synthase (CMP-forming)"/>
    <property type="evidence" value="ECO:0007669"/>
    <property type="project" value="TreeGrafter"/>
</dbReference>
<dbReference type="GO" id="GO:0016020">
    <property type="term" value="C:membrane"/>
    <property type="evidence" value="ECO:0007669"/>
    <property type="project" value="UniProtKB-SubCell"/>
</dbReference>
<dbReference type="FunFam" id="1.20.120.1760:FF:000017">
    <property type="entry name" value="Phosphatidyl synthase"/>
    <property type="match status" value="1"/>
</dbReference>
<evidence type="ECO:0000256" key="3">
    <source>
        <dbReference type="ARBA" id="ARBA00022679"/>
    </source>
</evidence>
<sequence>MFGIVRNVGLAVPSRLNAPLIRPSVLRSLYVGLRKNVIHDHEHFSTQSSLFNLNHKKYENPFKGKFNNEKLNKQLDKTLDKTKHLTSDVYHKSLEFKDKSKQLTTKTLEKSYEKSQEFKSELQDKSKEISKNIKRILPKDFHENIYTLPNFLTLTRLISAPVVGYLILHGQISWALSLFTYSCITDFVDGYIARKWNLQSVIGSVIDPLADKALMIISTACMASTGGIPLYMAALILGRDVAMTIGAFVIRYVTLPAPKTLGRYFDFSLVTVQVHPTMVSKVNTGLQMLYIGCMVIKPVFLMYFDGGASVTQLFLNSLQYLEWTVAATTLWSGLSYAFSRNAIKVISKP</sequence>
<keyword evidence="6" id="KW-0443">Lipid metabolism</keyword>
<keyword evidence="2" id="KW-0444">Lipid biosynthesis</keyword>
<dbReference type="PROSITE" id="PS00379">
    <property type="entry name" value="CDP_ALCOHOL_P_TRANSF"/>
    <property type="match status" value="1"/>
</dbReference>
<keyword evidence="7 11" id="KW-0472">Membrane</keyword>
<evidence type="ECO:0000256" key="8">
    <source>
        <dbReference type="ARBA" id="ARBA00023209"/>
    </source>
</evidence>
<keyword evidence="13" id="KW-1185">Reference proteome</keyword>
<reference evidence="12" key="1">
    <citation type="submission" date="2023-04" db="EMBL/GenBank/DDBJ databases">
        <title>Ambrosiozyma monospora NBRC 1965.</title>
        <authorList>
            <person name="Ichikawa N."/>
            <person name="Sato H."/>
            <person name="Tonouchi N."/>
        </authorList>
    </citation>
    <scope>NUCLEOTIDE SEQUENCE</scope>
    <source>
        <strain evidence="12">NBRC 1965</strain>
    </source>
</reference>
<feature type="transmembrane region" description="Helical" evidence="11">
    <location>
        <begin position="288"/>
        <end position="308"/>
    </location>
</feature>
<evidence type="ECO:0000256" key="7">
    <source>
        <dbReference type="ARBA" id="ARBA00023136"/>
    </source>
</evidence>
<evidence type="ECO:0000256" key="1">
    <source>
        <dbReference type="ARBA" id="ARBA00004141"/>
    </source>
</evidence>
<dbReference type="AlphaFoldDB" id="A0A9W6Z0D1"/>
<dbReference type="PANTHER" id="PTHR14269">
    <property type="entry name" value="CDP-DIACYLGLYCEROL--GLYCEROL-3-PHOSPHATE 3-PHOSPHATIDYLTRANSFERASE-RELATED"/>
    <property type="match status" value="1"/>
</dbReference>
<keyword evidence="3 10" id="KW-0808">Transferase</keyword>
<dbReference type="GO" id="GO:0005739">
    <property type="term" value="C:mitochondrion"/>
    <property type="evidence" value="ECO:0007669"/>
    <property type="project" value="TreeGrafter"/>
</dbReference>
<comment type="subcellular location">
    <subcellularLocation>
        <location evidence="1">Membrane</location>
        <topology evidence="1">Multi-pass membrane protein</topology>
    </subcellularLocation>
</comment>
<gene>
    <name evidence="12" type="ORF">Amon01_000496200</name>
</gene>
<dbReference type="InterPro" id="IPR050324">
    <property type="entry name" value="CDP-alcohol_PTase-I"/>
</dbReference>
<keyword evidence="4 11" id="KW-0812">Transmembrane</keyword>
<dbReference type="GO" id="GO:0032049">
    <property type="term" value="P:cardiolipin biosynthetic process"/>
    <property type="evidence" value="ECO:0007669"/>
    <property type="project" value="TreeGrafter"/>
</dbReference>
<evidence type="ECO:0000256" key="6">
    <source>
        <dbReference type="ARBA" id="ARBA00023098"/>
    </source>
</evidence>
<comment type="similarity">
    <text evidence="10">Belongs to the CDP-alcohol phosphatidyltransferase class-I family.</text>
</comment>
<proteinExistence type="inferred from homology"/>
<evidence type="ECO:0000313" key="12">
    <source>
        <dbReference type="EMBL" id="GMG38493.1"/>
    </source>
</evidence>
<dbReference type="Gene3D" id="1.20.120.1760">
    <property type="match status" value="1"/>
</dbReference>
<evidence type="ECO:0000256" key="10">
    <source>
        <dbReference type="RuleBase" id="RU003750"/>
    </source>
</evidence>
<keyword evidence="9" id="KW-1208">Phospholipid metabolism</keyword>
<name>A0A9W6Z0D1_AMBMO</name>
<evidence type="ECO:0000256" key="11">
    <source>
        <dbReference type="SAM" id="Phobius"/>
    </source>
</evidence>
<keyword evidence="5 11" id="KW-1133">Transmembrane helix</keyword>
<evidence type="ECO:0000313" key="13">
    <source>
        <dbReference type="Proteomes" id="UP001165063"/>
    </source>
</evidence>
<dbReference type="PANTHER" id="PTHR14269:SF60">
    <property type="entry name" value="CARDIOLIPIN SYNTHASE (CMP-FORMING)"/>
    <property type="match status" value="1"/>
</dbReference>
<organism evidence="12 13">
    <name type="scientific">Ambrosiozyma monospora</name>
    <name type="common">Yeast</name>
    <name type="synonym">Endomycopsis monosporus</name>
    <dbReference type="NCBI Taxonomy" id="43982"/>
    <lineage>
        <taxon>Eukaryota</taxon>
        <taxon>Fungi</taxon>
        <taxon>Dikarya</taxon>
        <taxon>Ascomycota</taxon>
        <taxon>Saccharomycotina</taxon>
        <taxon>Pichiomycetes</taxon>
        <taxon>Pichiales</taxon>
        <taxon>Pichiaceae</taxon>
        <taxon>Ambrosiozyma</taxon>
    </lineage>
</organism>
<dbReference type="OrthoDB" id="10020554at2759"/>
<keyword evidence="8" id="KW-0594">Phospholipid biosynthesis</keyword>
<feature type="transmembrane region" description="Helical" evidence="11">
    <location>
        <begin position="320"/>
        <end position="338"/>
    </location>
</feature>
<dbReference type="Pfam" id="PF01066">
    <property type="entry name" value="CDP-OH_P_transf"/>
    <property type="match status" value="1"/>
</dbReference>
<dbReference type="InterPro" id="IPR000462">
    <property type="entry name" value="CDP-OH_P_trans"/>
</dbReference>
<comment type="caution">
    <text evidence="12">The sequence shown here is derived from an EMBL/GenBank/DDBJ whole genome shotgun (WGS) entry which is preliminary data.</text>
</comment>
<protein>
    <submittedName>
        <fullName evidence="12">Unnamed protein product</fullName>
    </submittedName>
</protein>
<evidence type="ECO:0000256" key="9">
    <source>
        <dbReference type="ARBA" id="ARBA00023264"/>
    </source>
</evidence>
<evidence type="ECO:0000256" key="5">
    <source>
        <dbReference type="ARBA" id="ARBA00022989"/>
    </source>
</evidence>
<dbReference type="InterPro" id="IPR043130">
    <property type="entry name" value="CDP-OH_PTrfase_TM_dom"/>
</dbReference>